<dbReference type="InterPro" id="IPR036250">
    <property type="entry name" value="AcylCo_DH-like_C"/>
</dbReference>
<dbReference type="InterPro" id="IPR013786">
    <property type="entry name" value="AcylCoA_DH/ox_N"/>
</dbReference>
<dbReference type="GO" id="GO:0003995">
    <property type="term" value="F:acyl-CoA dehydrogenase activity"/>
    <property type="evidence" value="ECO:0007669"/>
    <property type="project" value="TreeGrafter"/>
</dbReference>
<dbReference type="OrthoDB" id="1170793at2"/>
<dbReference type="Pfam" id="PF02771">
    <property type="entry name" value="Acyl-CoA_dh_N"/>
    <property type="match status" value="1"/>
</dbReference>
<protein>
    <submittedName>
        <fullName evidence="4">Alkylation response protein AidB-like acyl-CoA dehydrogenase</fullName>
    </submittedName>
</protein>
<evidence type="ECO:0000259" key="3">
    <source>
        <dbReference type="Pfam" id="PF08028"/>
    </source>
</evidence>
<dbReference type="SUPFAM" id="SSF47203">
    <property type="entry name" value="Acyl-CoA dehydrogenase C-terminal domain-like"/>
    <property type="match status" value="1"/>
</dbReference>
<dbReference type="PIRSF" id="PIRSF016578">
    <property type="entry name" value="HsaA"/>
    <property type="match status" value="1"/>
</dbReference>
<dbReference type="InterPro" id="IPR037069">
    <property type="entry name" value="AcylCoA_DH/ox_N_sf"/>
</dbReference>
<organism evidence="4 5">
    <name type="scientific">Psychrobacillus insolitus</name>
    <dbReference type="NCBI Taxonomy" id="1461"/>
    <lineage>
        <taxon>Bacteria</taxon>
        <taxon>Bacillati</taxon>
        <taxon>Bacillota</taxon>
        <taxon>Bacilli</taxon>
        <taxon>Bacillales</taxon>
        <taxon>Bacillaceae</taxon>
        <taxon>Psychrobacillus</taxon>
    </lineage>
</organism>
<name>A0A2W7ML80_9BACI</name>
<feature type="domain" description="Acyl-CoA dehydrogenase/oxidase N-terminal" evidence="2">
    <location>
        <begin position="11"/>
        <end position="87"/>
    </location>
</feature>
<dbReference type="Proteomes" id="UP000248646">
    <property type="component" value="Unassembled WGS sequence"/>
</dbReference>
<sequence>MNKVLQKEVDIVEKARSLVSGLRERANETEKIRQIPEASMQEFKDAGLFKMLRPKRYGGQEVSMRTYSEVIVEISRGCGSSGWIVALCAIRELMVAQSFSEKTHKEIFDGKEDSVLFAGVYEPRQCIAKKVDGGYLIEEGFWMFCSGSLHATWGYFGMPIIDDEGNLVDQILMTLPFDELEIMDDWHVLGLKGTGSNSVKMHNTFIPDHRCTSFVEALDGNFESTHLRDIPLYHTALFPSLILSLGLPALGLVKYALEFFRETLPNRRAVHMGVDFIKDAASTHATLASASLKIDTAQMHFYRVADELDRWASEKKYMDRHERVKTLADIGYANEVLKEALDLILEASGSGYVYDGHPLQRIYRDFSTLHSHRSLSPIITKENYGRVLAGLESNAVRY</sequence>
<dbReference type="Gene3D" id="1.10.540.10">
    <property type="entry name" value="Acyl-CoA dehydrogenase/oxidase, N-terminal domain"/>
    <property type="match status" value="1"/>
</dbReference>
<dbReference type="PANTHER" id="PTHR43884:SF12">
    <property type="entry name" value="ISOVALERYL-COA DEHYDROGENASE, MITOCHONDRIAL-RELATED"/>
    <property type="match status" value="1"/>
</dbReference>
<dbReference type="Gene3D" id="1.20.140.10">
    <property type="entry name" value="Butyryl-CoA Dehydrogenase, subunit A, domain 3"/>
    <property type="match status" value="1"/>
</dbReference>
<dbReference type="PANTHER" id="PTHR43884">
    <property type="entry name" value="ACYL-COA DEHYDROGENASE"/>
    <property type="match status" value="1"/>
</dbReference>
<keyword evidence="1" id="KW-0560">Oxidoreductase</keyword>
<dbReference type="Pfam" id="PF08028">
    <property type="entry name" value="Acyl-CoA_dh_2"/>
    <property type="match status" value="1"/>
</dbReference>
<dbReference type="EMBL" id="QKZI01000001">
    <property type="protein sequence ID" value="PZX07520.1"/>
    <property type="molecule type" value="Genomic_DNA"/>
</dbReference>
<dbReference type="SUPFAM" id="SSF56645">
    <property type="entry name" value="Acyl-CoA dehydrogenase NM domain-like"/>
    <property type="match status" value="1"/>
</dbReference>
<evidence type="ECO:0000259" key="2">
    <source>
        <dbReference type="Pfam" id="PF02771"/>
    </source>
</evidence>
<keyword evidence="5" id="KW-1185">Reference proteome</keyword>
<feature type="domain" description="Acyl-CoA dehydrogenase C-terminal" evidence="3">
    <location>
        <begin position="244"/>
        <end position="376"/>
    </location>
</feature>
<dbReference type="InterPro" id="IPR009100">
    <property type="entry name" value="AcylCoA_DH/oxidase_NM_dom_sf"/>
</dbReference>
<dbReference type="AlphaFoldDB" id="A0A2W7ML80"/>
<comment type="caution">
    <text evidence="4">The sequence shown here is derived from an EMBL/GenBank/DDBJ whole genome shotgun (WGS) entry which is preliminary data.</text>
</comment>
<dbReference type="InterPro" id="IPR046373">
    <property type="entry name" value="Acyl-CoA_Oxase/DH_mid-dom_sf"/>
</dbReference>
<dbReference type="InterPro" id="IPR013107">
    <property type="entry name" value="Acyl-CoA_DH_C"/>
</dbReference>
<accession>A0A2W7ML80</accession>
<gene>
    <name evidence="4" type="ORF">C7437_101637</name>
</gene>
<evidence type="ECO:0000313" key="5">
    <source>
        <dbReference type="Proteomes" id="UP000248646"/>
    </source>
</evidence>
<dbReference type="Gene3D" id="2.40.110.10">
    <property type="entry name" value="Butyryl-CoA Dehydrogenase, subunit A, domain 2"/>
    <property type="match status" value="1"/>
</dbReference>
<evidence type="ECO:0000313" key="4">
    <source>
        <dbReference type="EMBL" id="PZX07520.1"/>
    </source>
</evidence>
<reference evidence="4 5" key="1">
    <citation type="submission" date="2018-06" db="EMBL/GenBank/DDBJ databases">
        <title>Genomic Encyclopedia of Type Strains, Phase IV (KMG-IV): sequencing the most valuable type-strain genomes for metagenomic binning, comparative biology and taxonomic classification.</title>
        <authorList>
            <person name="Goeker M."/>
        </authorList>
    </citation>
    <scope>NUCLEOTIDE SEQUENCE [LARGE SCALE GENOMIC DNA]</scope>
    <source>
        <strain evidence="4 5">DSM 5</strain>
    </source>
</reference>
<proteinExistence type="predicted"/>
<evidence type="ECO:0000256" key="1">
    <source>
        <dbReference type="ARBA" id="ARBA00023002"/>
    </source>
</evidence>
<dbReference type="GO" id="GO:0050660">
    <property type="term" value="F:flavin adenine dinucleotide binding"/>
    <property type="evidence" value="ECO:0007669"/>
    <property type="project" value="InterPro"/>
</dbReference>
<dbReference type="RefSeq" id="WP_111438163.1">
    <property type="nucleotide sequence ID" value="NZ_QKZI01000001.1"/>
</dbReference>